<dbReference type="Proteomes" id="UP000002938">
    <property type="component" value="Unassembled WGS sequence"/>
</dbReference>
<proteinExistence type="predicted"/>
<dbReference type="InterPro" id="IPR050900">
    <property type="entry name" value="Transposase_IS3/IS150/IS904"/>
</dbReference>
<accession>A0ABN0A3X7</accession>
<dbReference type="Gene3D" id="3.30.420.10">
    <property type="entry name" value="Ribonuclease H-like superfamily/Ribonuclease H"/>
    <property type="match status" value="1"/>
</dbReference>
<evidence type="ECO:0000313" key="2">
    <source>
        <dbReference type="EMBL" id="EFF64481.1"/>
    </source>
</evidence>
<comment type="caution">
    <text evidence="2">The sequence shown here is derived from an EMBL/GenBank/DDBJ whole genome shotgun (WGS) entry which is preliminary data.</text>
</comment>
<dbReference type="RefSeq" id="WP_006783961.1">
    <property type="nucleotide sequence ID" value="NZ_ADMN01000038.1"/>
</dbReference>
<dbReference type="EMBL" id="ADMN01000038">
    <property type="protein sequence ID" value="EFF64481.1"/>
    <property type="molecule type" value="Genomic_DNA"/>
</dbReference>
<dbReference type="PROSITE" id="PS50994">
    <property type="entry name" value="INTEGRASE"/>
    <property type="match status" value="1"/>
</dbReference>
<evidence type="ECO:0000313" key="3">
    <source>
        <dbReference type="Proteomes" id="UP000002938"/>
    </source>
</evidence>
<sequence>PVDLFNREIIGYSSGPNKDAELVKKAFSTVQTNLSQIKIFHTYRGDEFKNKIIDEILEVFEIERSLSMKGCPYDNAVAEATYKVIKTEFVNHQIFETQEQLGYEFADYVNWYNNHRIHSSLGYLSPVEYRQNTLKKVV</sequence>
<organism evidence="2 3">
    <name type="scientific">Turicibacter sanguinis PC909</name>
    <dbReference type="NCBI Taxonomy" id="702450"/>
    <lineage>
        <taxon>Bacteria</taxon>
        <taxon>Bacillati</taxon>
        <taxon>Bacillota</taxon>
        <taxon>Erysipelotrichia</taxon>
        <taxon>Erysipelotrichales</taxon>
        <taxon>Turicibacteraceae</taxon>
        <taxon>Turicibacter</taxon>
    </lineage>
</organism>
<dbReference type="PANTHER" id="PTHR46889">
    <property type="entry name" value="TRANSPOSASE INSF FOR INSERTION SEQUENCE IS3B-RELATED"/>
    <property type="match status" value="1"/>
</dbReference>
<dbReference type="InterPro" id="IPR012337">
    <property type="entry name" value="RNaseH-like_sf"/>
</dbReference>
<gene>
    <name evidence="2" type="ORF">CUW_2791</name>
</gene>
<feature type="domain" description="Integrase catalytic" evidence="1">
    <location>
        <begin position="1"/>
        <end position="134"/>
    </location>
</feature>
<dbReference type="PANTHER" id="PTHR46889:SF4">
    <property type="entry name" value="TRANSPOSASE INSO FOR INSERTION SEQUENCE ELEMENT IS911B-RELATED"/>
    <property type="match status" value="1"/>
</dbReference>
<dbReference type="InterPro" id="IPR001584">
    <property type="entry name" value="Integrase_cat-core"/>
</dbReference>
<dbReference type="SUPFAM" id="SSF53098">
    <property type="entry name" value="Ribonuclease H-like"/>
    <property type="match status" value="1"/>
</dbReference>
<name>A0ABN0A3X7_9FIRM</name>
<feature type="non-terminal residue" evidence="2">
    <location>
        <position position="1"/>
    </location>
</feature>
<keyword evidence="3" id="KW-1185">Reference proteome</keyword>
<evidence type="ECO:0000259" key="1">
    <source>
        <dbReference type="PROSITE" id="PS50994"/>
    </source>
</evidence>
<dbReference type="Pfam" id="PF13333">
    <property type="entry name" value="rve_2"/>
    <property type="match status" value="1"/>
</dbReference>
<protein>
    <submittedName>
        <fullName evidence="2">Integrase core domain protein</fullName>
    </submittedName>
</protein>
<dbReference type="InterPro" id="IPR036397">
    <property type="entry name" value="RNaseH_sf"/>
</dbReference>
<reference evidence="2 3" key="1">
    <citation type="journal article" date="2011" name="J. Bacteriol.">
        <title>Draft Genome Sequence of Turicibacter sanguinis PC909, Isolated from Human Feces.</title>
        <authorList>
            <person name="Cuiv P.O."/>
            <person name="Klaassens E.S."/>
            <person name="Durkin A.S."/>
            <person name="Harkins D.M."/>
            <person name="Foster L."/>
            <person name="McCorrison J."/>
            <person name="Torralba M."/>
            <person name="Nelson K.E."/>
            <person name="Morrison M."/>
        </authorList>
    </citation>
    <scope>NUCLEOTIDE SEQUENCE [LARGE SCALE GENOMIC DNA]</scope>
    <source>
        <strain evidence="2 3">PC909</strain>
    </source>
</reference>